<name>A0A4U6TGT9_SETVI</name>
<keyword evidence="3" id="KW-0677">Repeat</keyword>
<evidence type="ECO:0000256" key="3">
    <source>
        <dbReference type="ARBA" id="ARBA00022737"/>
    </source>
</evidence>
<keyword evidence="2" id="KW-0433">Leucine-rich repeat</keyword>
<evidence type="ECO:0000256" key="1">
    <source>
        <dbReference type="ARBA" id="ARBA00008894"/>
    </source>
</evidence>
<sequence length="912" mass="104310">MAVAGGLMLASVVIKEATGRLSAAIGGEIKLRWNFNKDLQKMKDTLESIEVVLHDAERRCFNEEATVQLWLKRLRDAAEGITNMIDIYEARTTSNPSSYTQALPILPRIMEYANASVKFLQLLSKIFHFRKLTKFSMAKKNIADQRHDYGFKQESSPNRQQLPDKREQLVEAWNLTSRIYHSQLILPIYGIGGIGKTTLAKLISSEAMFQDFSQVWIYVPQTMSDLKQIGNFIISEVSKIKSEILSVQTKIYIVLDDLLESKPSKLYSLKAMLNVGNGSKVIVFVTTRDKHIADKICTVEPYKIPLFTNDMCWTIVKQKVNFEARPYKDQLETDLALAAQTLGYMLESRTFDEWESVKNNYFWDKSSSNVIASLMLSYNNMHPYLKLCFAYCATFPKGYKRVKDDLIYQWISLGFVEPPTPSTFSTWQHGENYVSHLMAMSFLQYTKSHHLVMHHEVVTMFTMHDLVHDLLARSVMSFKSFTQYPTKVRALRFLKICGKIRLHEDVFSSAKYLRVLDLSECSIQKLPNFIGPGRKGGITRNHCFQFRREPNMTLGDLKQLRYLNASRVQHQDPFCIEHSAFVGLLRSWHCHSHGEMECLTYLDLSGCFRLENLTVSFGKLTKLVHLDLSNCCHVTHVSESLKSLTNLEYLDLSGCSNIGKLPEHVGSLLKLRNLNLSYSSYIQGSIKAEALVNLDNLRYLKLSRSFWNLRNTGPITFGNLKHLVYLDLSCSVGIDGLLKDLGSLTKLNYLNLSKCLADLNLELMSKAMANLTELGYLNLLSSFIFSMEGEAALSIVLQCISNLPNLEHLDLWTFQGDCRASSSNLVLLQEVNRRDLGISRLENVKSMQEVPTINLTEKETLKELELNWTKDAERFVEDKEQLGELVPTSNLENLHLYQRARNLEKLYIAKNY</sequence>
<dbReference type="InterPro" id="IPR041118">
    <property type="entry name" value="Rx_N"/>
</dbReference>
<dbReference type="InterPro" id="IPR027417">
    <property type="entry name" value="P-loop_NTPase"/>
</dbReference>
<accession>A0A4U6TGT9</accession>
<dbReference type="InterPro" id="IPR056789">
    <property type="entry name" value="LRR_R13L1-DRL21"/>
</dbReference>
<dbReference type="Proteomes" id="UP000298652">
    <property type="component" value="Chromosome 8"/>
</dbReference>
<dbReference type="Gramene" id="TKW00274">
    <property type="protein sequence ID" value="TKW00274"/>
    <property type="gene ID" value="SEVIR_8G097700v2"/>
</dbReference>
<dbReference type="AlphaFoldDB" id="A0A4U6TGT9"/>
<dbReference type="InterPro" id="IPR032675">
    <property type="entry name" value="LRR_dom_sf"/>
</dbReference>
<evidence type="ECO:0000259" key="10">
    <source>
        <dbReference type="Pfam" id="PF23559"/>
    </source>
</evidence>
<keyword evidence="7" id="KW-0175">Coiled coil</keyword>
<evidence type="ECO:0000313" key="13">
    <source>
        <dbReference type="Proteomes" id="UP000298652"/>
    </source>
</evidence>
<dbReference type="OMA" id="QWISLNF"/>
<dbReference type="Gene3D" id="3.40.50.300">
    <property type="entry name" value="P-loop containing nucleotide triphosphate hydrolases"/>
    <property type="match status" value="1"/>
</dbReference>
<evidence type="ECO:0000259" key="8">
    <source>
        <dbReference type="Pfam" id="PF00931"/>
    </source>
</evidence>
<keyword evidence="13" id="KW-1185">Reference proteome</keyword>
<dbReference type="Gene3D" id="1.20.5.4130">
    <property type="match status" value="1"/>
</dbReference>
<dbReference type="PRINTS" id="PR00364">
    <property type="entry name" value="DISEASERSIST"/>
</dbReference>
<protein>
    <recommendedName>
        <fullName evidence="14">NB-ARC domain-containing protein</fullName>
    </recommendedName>
</protein>
<dbReference type="Gene3D" id="1.10.10.10">
    <property type="entry name" value="Winged helix-like DNA-binding domain superfamily/Winged helix DNA-binding domain"/>
    <property type="match status" value="1"/>
</dbReference>
<dbReference type="GO" id="GO:0043531">
    <property type="term" value="F:ADP binding"/>
    <property type="evidence" value="ECO:0007669"/>
    <property type="project" value="InterPro"/>
</dbReference>
<keyword evidence="4" id="KW-0547">Nucleotide-binding</keyword>
<keyword evidence="6" id="KW-0067">ATP-binding</keyword>
<dbReference type="Pfam" id="PF00931">
    <property type="entry name" value="NB-ARC"/>
    <property type="match status" value="1"/>
</dbReference>
<dbReference type="EMBL" id="CM016559">
    <property type="protein sequence ID" value="TKW00274.1"/>
    <property type="molecule type" value="Genomic_DNA"/>
</dbReference>
<dbReference type="PANTHER" id="PTHR36766">
    <property type="entry name" value="PLANT BROAD-SPECTRUM MILDEW RESISTANCE PROTEIN RPW8"/>
    <property type="match status" value="1"/>
</dbReference>
<evidence type="ECO:0000313" key="12">
    <source>
        <dbReference type="EMBL" id="TKW00274.1"/>
    </source>
</evidence>
<evidence type="ECO:0000256" key="2">
    <source>
        <dbReference type="ARBA" id="ARBA00022614"/>
    </source>
</evidence>
<evidence type="ECO:0008006" key="14">
    <source>
        <dbReference type="Google" id="ProtNLM"/>
    </source>
</evidence>
<feature type="domain" description="NB-ARC" evidence="8">
    <location>
        <begin position="181"/>
        <end position="321"/>
    </location>
</feature>
<dbReference type="SUPFAM" id="SSF52540">
    <property type="entry name" value="P-loop containing nucleoside triphosphate hydrolases"/>
    <property type="match status" value="1"/>
</dbReference>
<feature type="coiled-coil region" evidence="7">
    <location>
        <begin position="39"/>
        <end position="91"/>
    </location>
</feature>
<dbReference type="InterPro" id="IPR058922">
    <property type="entry name" value="WHD_DRP"/>
</dbReference>
<evidence type="ECO:0000256" key="4">
    <source>
        <dbReference type="ARBA" id="ARBA00022741"/>
    </source>
</evidence>
<dbReference type="Pfam" id="PF23559">
    <property type="entry name" value="WHD_DRP"/>
    <property type="match status" value="1"/>
</dbReference>
<evidence type="ECO:0000256" key="6">
    <source>
        <dbReference type="ARBA" id="ARBA00022840"/>
    </source>
</evidence>
<feature type="domain" description="Disease resistance protein winged helix" evidence="10">
    <location>
        <begin position="395"/>
        <end position="470"/>
    </location>
</feature>
<evidence type="ECO:0000259" key="11">
    <source>
        <dbReference type="Pfam" id="PF25019"/>
    </source>
</evidence>
<evidence type="ECO:0000256" key="5">
    <source>
        <dbReference type="ARBA" id="ARBA00022821"/>
    </source>
</evidence>
<evidence type="ECO:0000256" key="7">
    <source>
        <dbReference type="SAM" id="Coils"/>
    </source>
</evidence>
<proteinExistence type="inferred from homology"/>
<dbReference type="GO" id="GO:0051707">
    <property type="term" value="P:response to other organism"/>
    <property type="evidence" value="ECO:0007669"/>
    <property type="project" value="UniProtKB-ARBA"/>
</dbReference>
<dbReference type="InterPro" id="IPR036388">
    <property type="entry name" value="WH-like_DNA-bd_sf"/>
</dbReference>
<dbReference type="SUPFAM" id="SSF52047">
    <property type="entry name" value="RNI-like"/>
    <property type="match status" value="1"/>
</dbReference>
<dbReference type="Pfam" id="PF25019">
    <property type="entry name" value="LRR_R13L1-DRL21"/>
    <property type="match status" value="1"/>
</dbReference>
<dbReference type="Pfam" id="PF18052">
    <property type="entry name" value="Rx_N"/>
    <property type="match status" value="1"/>
</dbReference>
<dbReference type="PANTHER" id="PTHR36766:SF73">
    <property type="entry name" value="NB-ARC DOMAIN-CONTAINING PROTEIN"/>
    <property type="match status" value="1"/>
</dbReference>
<dbReference type="GO" id="GO:0006952">
    <property type="term" value="P:defense response"/>
    <property type="evidence" value="ECO:0007669"/>
    <property type="project" value="UniProtKB-KW"/>
</dbReference>
<reference evidence="12" key="1">
    <citation type="submission" date="2019-03" db="EMBL/GenBank/DDBJ databases">
        <title>WGS assembly of Setaria viridis.</title>
        <authorList>
            <person name="Huang P."/>
            <person name="Jenkins J."/>
            <person name="Grimwood J."/>
            <person name="Barry K."/>
            <person name="Healey A."/>
            <person name="Mamidi S."/>
            <person name="Sreedasyam A."/>
            <person name="Shu S."/>
            <person name="Feldman M."/>
            <person name="Wu J."/>
            <person name="Yu Y."/>
            <person name="Chen C."/>
            <person name="Johnson J."/>
            <person name="Rokhsar D."/>
            <person name="Baxter I."/>
            <person name="Schmutz J."/>
            <person name="Brutnell T."/>
            <person name="Kellogg E."/>
        </authorList>
    </citation>
    <scope>NUCLEOTIDE SEQUENCE [LARGE SCALE GENOMIC DNA]</scope>
</reference>
<feature type="domain" description="R13L1/DRL21-like LRR repeat region" evidence="11">
    <location>
        <begin position="828"/>
        <end position="897"/>
    </location>
</feature>
<dbReference type="Gene3D" id="3.80.10.10">
    <property type="entry name" value="Ribonuclease Inhibitor"/>
    <property type="match status" value="2"/>
</dbReference>
<keyword evidence="5" id="KW-0611">Plant defense</keyword>
<organism evidence="12 13">
    <name type="scientific">Setaria viridis</name>
    <name type="common">Green bristlegrass</name>
    <name type="synonym">Setaria italica subsp. viridis</name>
    <dbReference type="NCBI Taxonomy" id="4556"/>
    <lineage>
        <taxon>Eukaryota</taxon>
        <taxon>Viridiplantae</taxon>
        <taxon>Streptophyta</taxon>
        <taxon>Embryophyta</taxon>
        <taxon>Tracheophyta</taxon>
        <taxon>Spermatophyta</taxon>
        <taxon>Magnoliopsida</taxon>
        <taxon>Liliopsida</taxon>
        <taxon>Poales</taxon>
        <taxon>Poaceae</taxon>
        <taxon>PACMAD clade</taxon>
        <taxon>Panicoideae</taxon>
        <taxon>Panicodae</taxon>
        <taxon>Paniceae</taxon>
        <taxon>Cenchrinae</taxon>
        <taxon>Setaria</taxon>
    </lineage>
</organism>
<comment type="similarity">
    <text evidence="1">Belongs to the disease resistance NB-LRR family.</text>
</comment>
<gene>
    <name evidence="12" type="ORF">SEVIR_8G097700v2</name>
</gene>
<dbReference type="GO" id="GO:0005524">
    <property type="term" value="F:ATP binding"/>
    <property type="evidence" value="ECO:0007669"/>
    <property type="project" value="UniProtKB-KW"/>
</dbReference>
<evidence type="ECO:0000259" key="9">
    <source>
        <dbReference type="Pfam" id="PF18052"/>
    </source>
</evidence>
<dbReference type="InterPro" id="IPR002182">
    <property type="entry name" value="NB-ARC"/>
</dbReference>
<feature type="domain" description="Disease resistance N-terminal" evidence="9">
    <location>
        <begin position="13"/>
        <end position="96"/>
    </location>
</feature>